<keyword evidence="3" id="KW-1185">Reference proteome</keyword>
<dbReference type="InterPro" id="IPR035903">
    <property type="entry name" value="HesB-like_dom_sf"/>
</dbReference>
<evidence type="ECO:0000313" key="3">
    <source>
        <dbReference type="Proteomes" id="UP001229346"/>
    </source>
</evidence>
<organism evidence="2 3">
    <name type="scientific">Paenibacillus harenae</name>
    <dbReference type="NCBI Taxonomy" id="306543"/>
    <lineage>
        <taxon>Bacteria</taxon>
        <taxon>Bacillati</taxon>
        <taxon>Bacillota</taxon>
        <taxon>Bacilli</taxon>
        <taxon>Bacillales</taxon>
        <taxon>Paenibacillaceae</taxon>
        <taxon>Paenibacillus</taxon>
    </lineage>
</organism>
<evidence type="ECO:0000313" key="2">
    <source>
        <dbReference type="EMBL" id="MDQ0111409.1"/>
    </source>
</evidence>
<sequence length="108" mass="12254">MHITFSKSAADKLGPYLTDGTKQLKLLHDTEGCGCVVSGVPALQLIESPSVDDRREQGDPLSYWFEPRHEVFYEPKLRVDYDPSRDSFSLKSDNQIYTTNLQFLTKIG</sequence>
<protein>
    <submittedName>
        <fullName evidence="2">Uncharacterized protein YqkB</fullName>
    </submittedName>
</protein>
<proteinExistence type="predicted"/>
<dbReference type="Pfam" id="PF01521">
    <property type="entry name" value="Fe-S_biosyn"/>
    <property type="match status" value="1"/>
</dbReference>
<dbReference type="SUPFAM" id="SSF89360">
    <property type="entry name" value="HesB-like domain"/>
    <property type="match status" value="1"/>
</dbReference>
<dbReference type="Proteomes" id="UP001229346">
    <property type="component" value="Unassembled WGS sequence"/>
</dbReference>
<dbReference type="RefSeq" id="WP_307201369.1">
    <property type="nucleotide sequence ID" value="NZ_JAUSST010000001.1"/>
</dbReference>
<gene>
    <name evidence="2" type="ORF">J2T15_000842</name>
</gene>
<feature type="domain" description="Core" evidence="1">
    <location>
        <begin position="1"/>
        <end position="103"/>
    </location>
</feature>
<evidence type="ECO:0000259" key="1">
    <source>
        <dbReference type="Pfam" id="PF01521"/>
    </source>
</evidence>
<dbReference type="Gene3D" id="2.60.300.12">
    <property type="entry name" value="HesB-like domain"/>
    <property type="match status" value="1"/>
</dbReference>
<reference evidence="2 3" key="1">
    <citation type="submission" date="2023-07" db="EMBL/GenBank/DDBJ databases">
        <title>Sorghum-associated microbial communities from plants grown in Nebraska, USA.</title>
        <authorList>
            <person name="Schachtman D."/>
        </authorList>
    </citation>
    <scope>NUCLEOTIDE SEQUENCE [LARGE SCALE GENOMIC DNA]</scope>
    <source>
        <strain evidence="2 3">CC482</strain>
    </source>
</reference>
<accession>A0ABT9TVM0</accession>
<name>A0ABT9TVM0_PAEHA</name>
<comment type="caution">
    <text evidence="2">The sequence shown here is derived from an EMBL/GenBank/DDBJ whole genome shotgun (WGS) entry which is preliminary data.</text>
</comment>
<dbReference type="EMBL" id="JAUSSU010000002">
    <property type="protein sequence ID" value="MDQ0111409.1"/>
    <property type="molecule type" value="Genomic_DNA"/>
</dbReference>
<dbReference type="InterPro" id="IPR000361">
    <property type="entry name" value="ATAP_core_dom"/>
</dbReference>